<evidence type="ECO:0000313" key="4">
    <source>
        <dbReference type="Proteomes" id="UP001500274"/>
    </source>
</evidence>
<proteinExistence type="predicted"/>
<accession>A0ABN3PH50</accession>
<reference evidence="3 4" key="1">
    <citation type="journal article" date="2019" name="Int. J. Syst. Evol. Microbiol.">
        <title>The Global Catalogue of Microorganisms (GCM) 10K type strain sequencing project: providing services to taxonomists for standard genome sequencing and annotation.</title>
        <authorList>
            <consortium name="The Broad Institute Genomics Platform"/>
            <consortium name="The Broad Institute Genome Sequencing Center for Infectious Disease"/>
            <person name="Wu L."/>
            <person name="Ma J."/>
        </authorList>
    </citation>
    <scope>NUCLEOTIDE SEQUENCE [LARGE SCALE GENOMIC DNA]</scope>
    <source>
        <strain evidence="3 4">JCM 16365</strain>
    </source>
</reference>
<feature type="transmembrane region" description="Helical" evidence="1">
    <location>
        <begin position="794"/>
        <end position="814"/>
    </location>
</feature>
<feature type="signal peptide" evidence="2">
    <location>
        <begin position="1"/>
        <end position="27"/>
    </location>
</feature>
<dbReference type="EMBL" id="BAAARI010000016">
    <property type="protein sequence ID" value="GAA2585597.1"/>
    <property type="molecule type" value="Genomic_DNA"/>
</dbReference>
<keyword evidence="2" id="KW-0732">Signal</keyword>
<keyword evidence="4" id="KW-1185">Reference proteome</keyword>
<evidence type="ECO:0000256" key="1">
    <source>
        <dbReference type="SAM" id="Phobius"/>
    </source>
</evidence>
<comment type="caution">
    <text evidence="3">The sequence shown here is derived from an EMBL/GenBank/DDBJ whole genome shotgun (WGS) entry which is preliminary data.</text>
</comment>
<dbReference type="RefSeq" id="WP_344230115.1">
    <property type="nucleotide sequence ID" value="NZ_BAAARI010000016.1"/>
</dbReference>
<evidence type="ECO:0000313" key="3">
    <source>
        <dbReference type="EMBL" id="GAA2585597.1"/>
    </source>
</evidence>
<keyword evidence="1" id="KW-1133">Transmembrane helix</keyword>
<gene>
    <name evidence="3" type="ORF">GCM10009862_25800</name>
</gene>
<dbReference type="Proteomes" id="UP001500274">
    <property type="component" value="Unassembled WGS sequence"/>
</dbReference>
<name>A0ABN3PH50_9MICO</name>
<protein>
    <submittedName>
        <fullName evidence="3">Uncharacterized protein</fullName>
    </submittedName>
</protein>
<feature type="chain" id="PRO_5047513555" evidence="2">
    <location>
        <begin position="28"/>
        <end position="822"/>
    </location>
</feature>
<keyword evidence="1" id="KW-0472">Membrane</keyword>
<organism evidence="3 4">
    <name type="scientific">Microbacterium binotii</name>
    <dbReference type="NCBI Taxonomy" id="462710"/>
    <lineage>
        <taxon>Bacteria</taxon>
        <taxon>Bacillati</taxon>
        <taxon>Actinomycetota</taxon>
        <taxon>Actinomycetes</taxon>
        <taxon>Micrococcales</taxon>
        <taxon>Microbacteriaceae</taxon>
        <taxon>Microbacterium</taxon>
    </lineage>
</organism>
<evidence type="ECO:0000256" key="2">
    <source>
        <dbReference type="SAM" id="SignalP"/>
    </source>
</evidence>
<sequence>MKRVLAALLVLAAAVVAAVVSIMPASAASPGTGFGEWASSTRYGWHGSMAINGMHTYCIFPGRPLPTGDSVDNGLSPNAAGLDPQRLTAINMLVSTYGQTGDPVQAAAVAWAVKAIANWNESLHHFGYPGDTLQGAIDWVFRHVAPEHNGAVQNLAAAYYAEAMALPAGQMTATGSLQFATDAASPLRGTVTAVADAPGARGRITLQNAVFADTGAATRDDAEIGVAYDIVAAAPAGGTRFRVSGEGQFVGGFLPLVRHFTTPGGQDTAGPGGRLEFPLAGADEHERDTTFDPVVTTQVVSRYVPGGSYVDDVTFASARGAWGRTGDGGYLPVTATATLYRTETEPQLTDTPPADAEEVAALEATTDPAIGPTAPYRVESAEPLPGPGFYTAVWRIERSRQSHETAAALTADYTWQERFGVQSQITMVPQVSSKADALVAVGDRMSDEVIVAAPLPVSGILVTASVFRVPDGVAATDACTAENLVWQGPEEPVRVTEPGSVRVAGPVVPDFGTYVWRERATDIEGRLIHEGACGVESETTRAPLPTVSTRAVSTVGLGGEAVDTAVVEGLVPTSGTTWLSFEVFQAPEDVDPPEACTTETRVADTSASPVAVTAAGEYASPAVRLHGTGVHYWIESLWHTPEGGEARLLARGSCGLAEETTVVEQPAVTTRATEHVGVGDPYVDRATVTGLGEGVDAHLVFSVFHNEPGTAPRCDAETLEHRTAPVTVSGSGEYASPDVTSDEAGTKLWIAELAYRPSAGAKPVVLHTGTCGEEGETTFVDMLALSGGPSTRTVAGLGVGALALGFATASILAWRRHREQRR</sequence>
<keyword evidence="1" id="KW-0812">Transmembrane</keyword>